<evidence type="ECO:0000256" key="1">
    <source>
        <dbReference type="SAM" id="MobiDB-lite"/>
    </source>
</evidence>
<organism evidence="2 3">
    <name type="scientific">Anabaena azotica FACHB-119</name>
    <dbReference type="NCBI Taxonomy" id="947527"/>
    <lineage>
        <taxon>Bacteria</taxon>
        <taxon>Bacillati</taxon>
        <taxon>Cyanobacteriota</taxon>
        <taxon>Cyanophyceae</taxon>
        <taxon>Nostocales</taxon>
        <taxon>Nostocaceae</taxon>
        <taxon>Anabaena</taxon>
        <taxon>Anabaena azotica</taxon>
    </lineage>
</organism>
<name>A0ABR8D7L3_9NOST</name>
<gene>
    <name evidence="2" type="ORF">H6G83_21615</name>
</gene>
<accession>A0ABR8D7L3</accession>
<dbReference type="RefSeq" id="WP_190476034.1">
    <property type="nucleotide sequence ID" value="NZ_JACJSG010000031.1"/>
</dbReference>
<feature type="compositionally biased region" description="Low complexity" evidence="1">
    <location>
        <begin position="52"/>
        <end position="71"/>
    </location>
</feature>
<sequence>MVKSNKKPNRLAELAKGLQEQTVQEQHSSISEPQQTSTSAGLFRLAERLVGQSQAQPQASHSQSSQVPSSAKTSKLFALDRQLGNKSNQPDSQLQPQPEVSQAQSFDRNEAIVVQTRDRETAAAFDENEPIVLASPYEETAAAFDENEPIVLASPDQEPNVSELSTAQAVQPLPLGSYLLESLKNPHPPFTVEPFQSFSPALSLAVDNQFGIETVSFASQSTQSEQTSAQPLSPPLTQTQVTELEPAASVSVRQVAPPLEPFRPDEDEIKEAMPDAIAQQPVTPDSEEPQPPMDAKALAMELLNILQAKQASQAQNRSPAAVLGLEIQDVMPSNIPSETVTEPQTVSATVISSFDELDKRLEVEKQQEEAISSAQGVTKPPLKPAIVTVGSSFDELDRGIEKQQEEAISQTQPVTVPVLPLFDELDKRLETEKQKAEAISSAQGVTEPEAKPISVTVLPSFDELDKRLEAKRQREKVSKHQQVLTESAVKTVTVTVIPSFDELDKRLETEQQESIPVVTPNSESNFTAQLAVEPTQELPQLNSSPENTLAEAQTKVETVESQAVAIKTDNESSSLWEVFDDLDRRLDAPEPEQSNPQSAVINTTSLTTESLSNSLELVKTEPNENLALMAGTGNQEQFTLDVYVTNESLGIPIRRVKVTLNQKELQVAQAAEQEAGHYIFKQVEPDKYSLQVKVSDKPLASLPVDIHSTPDSPLKLVLPGLYCSPDKELKERFQEFISWYLEENDSNGEEQRATYILNIPNFYNQESEKFSIKWSGGKIAFSSERENKGDRCFEATIDESGGSLEKQGGFIHQIYSLGSGYPPVKSYITRFISICSIFKTPLIGLNDHTSFRLGNHILYRRITDCFAYGQPYYAQFDFRPVTKSVTNAEKTELVLIEKPEFTLKDYYEACASVKNIKTPQLKEMIAAYNHLQAHLNIMQEANPCRDTETVGHWWRALHPEKNQIVRKEKEIQEAMFKFYQAIFTLEGCETNHLPSDWTECVKILSIQQFTRTPLNTAKFVS</sequence>
<dbReference type="EMBL" id="JACJSG010000031">
    <property type="protein sequence ID" value="MBD2503170.1"/>
    <property type="molecule type" value="Genomic_DNA"/>
</dbReference>
<feature type="compositionally biased region" description="Polar residues" evidence="1">
    <location>
        <begin position="19"/>
        <end position="40"/>
    </location>
</feature>
<feature type="compositionally biased region" description="Polar residues" evidence="1">
    <location>
        <begin position="84"/>
        <end position="106"/>
    </location>
</feature>
<dbReference type="Proteomes" id="UP000661112">
    <property type="component" value="Unassembled WGS sequence"/>
</dbReference>
<evidence type="ECO:0000313" key="3">
    <source>
        <dbReference type="Proteomes" id="UP000661112"/>
    </source>
</evidence>
<reference evidence="2 3" key="1">
    <citation type="journal article" date="2020" name="ISME J.">
        <title>Comparative genomics reveals insights into cyanobacterial evolution and habitat adaptation.</title>
        <authorList>
            <person name="Chen M.Y."/>
            <person name="Teng W.K."/>
            <person name="Zhao L."/>
            <person name="Hu C.X."/>
            <person name="Zhou Y.K."/>
            <person name="Han B.P."/>
            <person name="Song L.R."/>
            <person name="Shu W.S."/>
        </authorList>
    </citation>
    <scope>NUCLEOTIDE SEQUENCE [LARGE SCALE GENOMIC DNA]</scope>
    <source>
        <strain evidence="2 3">FACHB-119</strain>
    </source>
</reference>
<evidence type="ECO:0000313" key="2">
    <source>
        <dbReference type="EMBL" id="MBD2503170.1"/>
    </source>
</evidence>
<protein>
    <submittedName>
        <fullName evidence="2">Uncharacterized protein</fullName>
    </submittedName>
</protein>
<feature type="region of interest" description="Disordered" evidence="1">
    <location>
        <begin position="1"/>
        <end position="109"/>
    </location>
</feature>
<comment type="caution">
    <text evidence="2">The sequence shown here is derived from an EMBL/GenBank/DDBJ whole genome shotgun (WGS) entry which is preliminary data.</text>
</comment>
<keyword evidence="3" id="KW-1185">Reference proteome</keyword>
<proteinExistence type="predicted"/>